<evidence type="ECO:0000313" key="1">
    <source>
        <dbReference type="EMBL" id="VDP60017.1"/>
    </source>
</evidence>
<name>A0A183PCJ7_9TREM</name>
<gene>
    <name evidence="1" type="ORF">SMTD_LOCUS12082</name>
</gene>
<dbReference type="EMBL" id="UZAL01032089">
    <property type="protein sequence ID" value="VDP60017.1"/>
    <property type="molecule type" value="Genomic_DNA"/>
</dbReference>
<evidence type="ECO:0000313" key="2">
    <source>
        <dbReference type="Proteomes" id="UP000269396"/>
    </source>
</evidence>
<dbReference type="AlphaFoldDB" id="A0A183PCJ7"/>
<organism evidence="1 2">
    <name type="scientific">Schistosoma mattheei</name>
    <dbReference type="NCBI Taxonomy" id="31246"/>
    <lineage>
        <taxon>Eukaryota</taxon>
        <taxon>Metazoa</taxon>
        <taxon>Spiralia</taxon>
        <taxon>Lophotrochozoa</taxon>
        <taxon>Platyhelminthes</taxon>
        <taxon>Trematoda</taxon>
        <taxon>Digenea</taxon>
        <taxon>Strigeidida</taxon>
        <taxon>Schistosomatoidea</taxon>
        <taxon>Schistosomatidae</taxon>
        <taxon>Schistosoma</taxon>
    </lineage>
</organism>
<keyword evidence="2" id="KW-1185">Reference proteome</keyword>
<reference evidence="1 2" key="1">
    <citation type="submission" date="2018-11" db="EMBL/GenBank/DDBJ databases">
        <authorList>
            <consortium name="Pathogen Informatics"/>
        </authorList>
    </citation>
    <scope>NUCLEOTIDE SEQUENCE [LARGE SCALE GENOMIC DNA]</scope>
    <source>
        <strain>Denwood</strain>
        <strain evidence="2">Zambia</strain>
    </source>
</reference>
<dbReference type="Proteomes" id="UP000269396">
    <property type="component" value="Unassembled WGS sequence"/>
</dbReference>
<accession>A0A183PCJ7</accession>
<sequence length="64" mass="7525">MVSDQRTLSILRRQLFINTCTFLIMVVVVLHVSVPFSRTILTFVLKILTLMLADNCFEFHMFFN</sequence>
<protein>
    <submittedName>
        <fullName evidence="1">Uncharacterized protein</fullName>
    </submittedName>
</protein>
<proteinExistence type="predicted"/>